<dbReference type="InterPro" id="IPR052337">
    <property type="entry name" value="SAT4-like"/>
</dbReference>
<accession>A0A093VJZ8</accession>
<evidence type="ECO:0000313" key="9">
    <source>
        <dbReference type="EMBL" id="KFX52480.1"/>
    </source>
</evidence>
<evidence type="ECO:0000259" key="8">
    <source>
        <dbReference type="Pfam" id="PF20684"/>
    </source>
</evidence>
<feature type="domain" description="Rhodopsin" evidence="8">
    <location>
        <begin position="26"/>
        <end position="269"/>
    </location>
</feature>
<dbReference type="eggNOG" id="ENOG502R8GX">
    <property type="taxonomic scope" value="Eukaryota"/>
</dbReference>
<dbReference type="Pfam" id="PF20684">
    <property type="entry name" value="Fung_rhodopsin"/>
    <property type="match status" value="1"/>
</dbReference>
<feature type="transmembrane region" description="Helical" evidence="7">
    <location>
        <begin position="206"/>
        <end position="224"/>
    </location>
</feature>
<keyword evidence="3 7" id="KW-1133">Transmembrane helix</keyword>
<dbReference type="PANTHER" id="PTHR33048:SF113">
    <property type="entry name" value="INTEGRAL MEMBRANE PROTEIN-RELATED"/>
    <property type="match status" value="1"/>
</dbReference>
<evidence type="ECO:0000256" key="6">
    <source>
        <dbReference type="SAM" id="MobiDB-lite"/>
    </source>
</evidence>
<reference evidence="9" key="1">
    <citation type="journal article" date="2014" name="PLoS Genet.">
        <title>Signature Gene Expression Reveals Novel Clues to the Molecular Mechanisms of Dimorphic Transition in Penicillium marneffei.</title>
        <authorList>
            <person name="Yang E."/>
            <person name="Wang G."/>
            <person name="Cai J."/>
            <person name="Woo P.C."/>
            <person name="Lau S.K."/>
            <person name="Yuen K.-Y."/>
            <person name="Chow W.-N."/>
            <person name="Lin X."/>
        </authorList>
    </citation>
    <scope>NUCLEOTIDE SEQUENCE [LARGE SCALE GENOMIC DNA]</scope>
    <source>
        <strain evidence="9">PM1</strain>
    </source>
</reference>
<evidence type="ECO:0000256" key="5">
    <source>
        <dbReference type="ARBA" id="ARBA00038359"/>
    </source>
</evidence>
<proteinExistence type="inferred from homology"/>
<feature type="transmembrane region" description="Helical" evidence="7">
    <location>
        <begin position="244"/>
        <end position="264"/>
    </location>
</feature>
<feature type="transmembrane region" description="Helical" evidence="7">
    <location>
        <begin position="120"/>
        <end position="141"/>
    </location>
</feature>
<feature type="compositionally biased region" description="Basic and acidic residues" evidence="6">
    <location>
        <begin position="311"/>
        <end position="324"/>
    </location>
</feature>
<keyword evidence="4 7" id="KW-0472">Membrane</keyword>
<comment type="subcellular location">
    <subcellularLocation>
        <location evidence="1">Membrane</location>
        <topology evidence="1">Multi-pass membrane protein</topology>
    </subcellularLocation>
</comment>
<evidence type="ECO:0000256" key="4">
    <source>
        <dbReference type="ARBA" id="ARBA00023136"/>
    </source>
</evidence>
<comment type="similarity">
    <text evidence="5">Belongs to the SAT4 family.</text>
</comment>
<feature type="transmembrane region" description="Helical" evidence="7">
    <location>
        <begin position="174"/>
        <end position="194"/>
    </location>
</feature>
<evidence type="ECO:0000256" key="1">
    <source>
        <dbReference type="ARBA" id="ARBA00004141"/>
    </source>
</evidence>
<feature type="compositionally biased region" description="Basic and acidic residues" evidence="6">
    <location>
        <begin position="332"/>
        <end position="359"/>
    </location>
</feature>
<feature type="compositionally biased region" description="Low complexity" evidence="6">
    <location>
        <begin position="274"/>
        <end position="284"/>
    </location>
</feature>
<protein>
    <recommendedName>
        <fullName evidence="8">Rhodopsin domain-containing protein</fullName>
    </recommendedName>
</protein>
<sequence>MADDRSLVVKAVPAVFLTIACLTVILRCYVRISIVKAFGVDDGAMVLSMLCYIMFCACMIGGALYGTGRRFADLTAAQRMTAMEYWWLCEIAYCFSSLFCKISICFFLMRITILRTHIYLLYTVMILTVIGGLIFMFLMLLQCKPISYFWTRTTLDPAYQGDCISIDIIINMTYVYSALAAVCDFTVGIIPVFLVKNLNMRKETRLAVMGILSMACVASLAVIVRIPFVTTFKDPDFLYATVDIAIWSCVENGLGISAACLATLRPLLRQIRGSSKSGPYSLSSRMNSSANPGPHRTWNNPASRGLSLGSIDRKPRQGDLRPDKSAVIVTRIHSEPEERGTRANNGSEEHLNHGRSSGEKEYQVLEVHQTFEIMTASTSVPNDERVPREHV</sequence>
<feature type="transmembrane region" description="Helical" evidence="7">
    <location>
        <begin position="85"/>
        <end position="108"/>
    </location>
</feature>
<name>A0A093VJZ8_TALMA</name>
<evidence type="ECO:0000256" key="3">
    <source>
        <dbReference type="ARBA" id="ARBA00022989"/>
    </source>
</evidence>
<evidence type="ECO:0000256" key="2">
    <source>
        <dbReference type="ARBA" id="ARBA00022692"/>
    </source>
</evidence>
<comment type="caution">
    <text evidence="9">The sequence shown here is derived from an EMBL/GenBank/DDBJ whole genome shotgun (WGS) entry which is preliminary data.</text>
</comment>
<feature type="transmembrane region" description="Helical" evidence="7">
    <location>
        <begin position="12"/>
        <end position="32"/>
    </location>
</feature>
<dbReference type="EMBL" id="JPOX01000003">
    <property type="protein sequence ID" value="KFX52480.1"/>
    <property type="molecule type" value="Genomic_DNA"/>
</dbReference>
<dbReference type="PANTHER" id="PTHR33048">
    <property type="entry name" value="PTH11-LIKE INTEGRAL MEMBRANE PROTEIN (AFU_ORTHOLOGUE AFUA_5G11245)"/>
    <property type="match status" value="1"/>
</dbReference>
<gene>
    <name evidence="9" type="ORF">GQ26_0033350</name>
</gene>
<feature type="compositionally biased region" description="Polar residues" evidence="6">
    <location>
        <begin position="285"/>
        <end position="302"/>
    </location>
</feature>
<dbReference type="HOGENOM" id="CLU_028200_3_4_1"/>
<dbReference type="AlphaFoldDB" id="A0A093VJZ8"/>
<organism evidence="9">
    <name type="scientific">Talaromyces marneffei PM1</name>
    <dbReference type="NCBI Taxonomy" id="1077442"/>
    <lineage>
        <taxon>Eukaryota</taxon>
        <taxon>Fungi</taxon>
        <taxon>Dikarya</taxon>
        <taxon>Ascomycota</taxon>
        <taxon>Pezizomycotina</taxon>
        <taxon>Eurotiomycetes</taxon>
        <taxon>Eurotiomycetidae</taxon>
        <taxon>Eurotiales</taxon>
        <taxon>Trichocomaceae</taxon>
        <taxon>Talaromyces</taxon>
        <taxon>Talaromyces sect. Talaromyces</taxon>
    </lineage>
</organism>
<evidence type="ECO:0000256" key="7">
    <source>
        <dbReference type="SAM" id="Phobius"/>
    </source>
</evidence>
<dbReference type="PROSITE" id="PS51257">
    <property type="entry name" value="PROKAR_LIPOPROTEIN"/>
    <property type="match status" value="1"/>
</dbReference>
<feature type="transmembrane region" description="Helical" evidence="7">
    <location>
        <begin position="44"/>
        <end position="65"/>
    </location>
</feature>
<dbReference type="GO" id="GO:0016020">
    <property type="term" value="C:membrane"/>
    <property type="evidence" value="ECO:0007669"/>
    <property type="project" value="UniProtKB-SubCell"/>
</dbReference>
<dbReference type="InterPro" id="IPR049326">
    <property type="entry name" value="Rhodopsin_dom_fungi"/>
</dbReference>
<feature type="region of interest" description="Disordered" evidence="6">
    <location>
        <begin position="274"/>
        <end position="359"/>
    </location>
</feature>
<keyword evidence="2 7" id="KW-0812">Transmembrane</keyword>